<protein>
    <recommendedName>
        <fullName evidence="3 10">Replication factor C subunit 1</fullName>
    </recommendedName>
</protein>
<dbReference type="GO" id="GO:0016887">
    <property type="term" value="F:ATP hydrolysis activity"/>
    <property type="evidence" value="ECO:0007669"/>
    <property type="project" value="InterPro"/>
</dbReference>
<feature type="compositionally biased region" description="Basic and acidic residues" evidence="11">
    <location>
        <begin position="151"/>
        <end position="167"/>
    </location>
</feature>
<dbReference type="CDD" id="cd18140">
    <property type="entry name" value="HLD_clamp_RFC"/>
    <property type="match status" value="1"/>
</dbReference>
<keyword evidence="6 10" id="KW-0547">Nucleotide-binding</keyword>
<feature type="compositionally biased region" description="Basic and acidic residues" evidence="11">
    <location>
        <begin position="127"/>
        <end position="142"/>
    </location>
</feature>
<evidence type="ECO:0000313" key="13">
    <source>
        <dbReference type="EMBL" id="RPB13628.1"/>
    </source>
</evidence>
<feature type="domain" description="BRCT" evidence="12">
    <location>
        <begin position="303"/>
        <end position="381"/>
    </location>
</feature>
<dbReference type="InterPro" id="IPR027417">
    <property type="entry name" value="P-loop_NTPase"/>
</dbReference>
<evidence type="ECO:0000256" key="2">
    <source>
        <dbReference type="ARBA" id="ARBA00006116"/>
    </source>
</evidence>
<dbReference type="FunFam" id="3.40.50.10190:FF:000001">
    <property type="entry name" value="Replication factor C subunit 1"/>
    <property type="match status" value="1"/>
</dbReference>
<dbReference type="InterPro" id="IPR008921">
    <property type="entry name" value="DNA_pol3_clamp-load_cplx_C"/>
</dbReference>
<dbReference type="GO" id="GO:0003689">
    <property type="term" value="F:DNA clamp loader activity"/>
    <property type="evidence" value="ECO:0007669"/>
    <property type="project" value="UniProtKB-UniRule"/>
</dbReference>
<dbReference type="Pfam" id="PF25361">
    <property type="entry name" value="AAA_lid_RFC1"/>
    <property type="match status" value="1"/>
</dbReference>
<dbReference type="EMBL" id="ML119122">
    <property type="protein sequence ID" value="RPB13628.1"/>
    <property type="molecule type" value="Genomic_DNA"/>
</dbReference>
<gene>
    <name evidence="13" type="ORF">P167DRAFT_558322</name>
</gene>
<evidence type="ECO:0000256" key="7">
    <source>
        <dbReference type="ARBA" id="ARBA00022840"/>
    </source>
</evidence>
<dbReference type="Gene3D" id="3.40.50.300">
    <property type="entry name" value="P-loop containing nucleotide triphosphate hydrolases"/>
    <property type="match status" value="1"/>
</dbReference>
<dbReference type="GO" id="GO:0005663">
    <property type="term" value="C:DNA replication factor C complex"/>
    <property type="evidence" value="ECO:0007669"/>
    <property type="project" value="InterPro"/>
</dbReference>
<dbReference type="GO" id="GO:0003677">
    <property type="term" value="F:DNA binding"/>
    <property type="evidence" value="ECO:0007669"/>
    <property type="project" value="UniProtKB-KW"/>
</dbReference>
<dbReference type="SMART" id="SM00292">
    <property type="entry name" value="BRCT"/>
    <property type="match status" value="1"/>
</dbReference>
<dbReference type="InterPro" id="IPR003959">
    <property type="entry name" value="ATPase_AAA_core"/>
</dbReference>
<feature type="compositionally biased region" description="Basic residues" evidence="11">
    <location>
        <begin position="29"/>
        <end position="39"/>
    </location>
</feature>
<keyword evidence="8" id="KW-0238">DNA-binding</keyword>
<dbReference type="FunFam" id="1.20.272.10:FF:000005">
    <property type="entry name" value="Replication factor C subunit 1"/>
    <property type="match status" value="1"/>
</dbReference>
<dbReference type="GO" id="GO:0005634">
    <property type="term" value="C:nucleus"/>
    <property type="evidence" value="ECO:0007669"/>
    <property type="project" value="UniProtKB-SubCell"/>
</dbReference>
<keyword evidence="5 10" id="KW-0235">DNA replication</keyword>
<feature type="compositionally biased region" description="Low complexity" evidence="11">
    <location>
        <begin position="1007"/>
        <end position="1017"/>
    </location>
</feature>
<feature type="compositionally biased region" description="Basic and acidic residues" evidence="11">
    <location>
        <begin position="960"/>
        <end position="977"/>
    </location>
</feature>
<dbReference type="SUPFAM" id="SSF52113">
    <property type="entry name" value="BRCT domain"/>
    <property type="match status" value="1"/>
</dbReference>
<keyword evidence="4" id="KW-0597">Phosphoprotein</keyword>
<feature type="compositionally biased region" description="Basic and acidic residues" evidence="11">
    <location>
        <begin position="246"/>
        <end position="260"/>
    </location>
</feature>
<evidence type="ECO:0000256" key="3">
    <source>
        <dbReference type="ARBA" id="ARBA00020401"/>
    </source>
</evidence>
<dbReference type="STRING" id="1392247.A0A3N4KVX7"/>
<dbReference type="Pfam" id="PF00004">
    <property type="entry name" value="AAA"/>
    <property type="match status" value="1"/>
</dbReference>
<dbReference type="Pfam" id="PF08519">
    <property type="entry name" value="RFC1"/>
    <property type="match status" value="1"/>
</dbReference>
<dbReference type="GO" id="GO:0005524">
    <property type="term" value="F:ATP binding"/>
    <property type="evidence" value="ECO:0007669"/>
    <property type="project" value="UniProtKB-UniRule"/>
</dbReference>
<dbReference type="SUPFAM" id="SSF48019">
    <property type="entry name" value="post-AAA+ oligomerization domain-like"/>
    <property type="match status" value="1"/>
</dbReference>
<feature type="compositionally biased region" description="Acidic residues" evidence="11">
    <location>
        <begin position="945"/>
        <end position="959"/>
    </location>
</feature>
<dbReference type="SUPFAM" id="SSF52540">
    <property type="entry name" value="P-loop containing nucleoside triphosphate hydrolases"/>
    <property type="match status" value="1"/>
</dbReference>
<dbReference type="Proteomes" id="UP000277580">
    <property type="component" value="Unassembled WGS sequence"/>
</dbReference>
<feature type="compositionally biased region" description="Polar residues" evidence="11">
    <location>
        <begin position="76"/>
        <end position="88"/>
    </location>
</feature>
<dbReference type="InterPro" id="IPR003593">
    <property type="entry name" value="AAA+_ATPase"/>
</dbReference>
<feature type="compositionally biased region" description="Acidic residues" evidence="11">
    <location>
        <begin position="107"/>
        <end position="120"/>
    </location>
</feature>
<feature type="compositionally biased region" description="Acidic residues" evidence="11">
    <location>
        <begin position="210"/>
        <end position="223"/>
    </location>
</feature>
<dbReference type="Gene3D" id="1.10.8.60">
    <property type="match status" value="1"/>
</dbReference>
<dbReference type="InterPro" id="IPR036420">
    <property type="entry name" value="BRCT_dom_sf"/>
</dbReference>
<evidence type="ECO:0000313" key="14">
    <source>
        <dbReference type="Proteomes" id="UP000277580"/>
    </source>
</evidence>
<dbReference type="PANTHER" id="PTHR23389:SF6">
    <property type="entry name" value="REPLICATION FACTOR C SUBUNIT 1"/>
    <property type="match status" value="1"/>
</dbReference>
<dbReference type="InParanoid" id="A0A3N4KVX7"/>
<feature type="compositionally biased region" description="Basic residues" evidence="11">
    <location>
        <begin position="228"/>
        <end position="245"/>
    </location>
</feature>
<accession>A0A3N4KVX7</accession>
<evidence type="ECO:0000259" key="12">
    <source>
        <dbReference type="PROSITE" id="PS50172"/>
    </source>
</evidence>
<reference evidence="13 14" key="1">
    <citation type="journal article" date="2018" name="Nat. Ecol. Evol.">
        <title>Pezizomycetes genomes reveal the molecular basis of ectomycorrhizal truffle lifestyle.</title>
        <authorList>
            <person name="Murat C."/>
            <person name="Payen T."/>
            <person name="Noel B."/>
            <person name="Kuo A."/>
            <person name="Morin E."/>
            <person name="Chen J."/>
            <person name="Kohler A."/>
            <person name="Krizsan K."/>
            <person name="Balestrini R."/>
            <person name="Da Silva C."/>
            <person name="Montanini B."/>
            <person name="Hainaut M."/>
            <person name="Levati E."/>
            <person name="Barry K.W."/>
            <person name="Belfiori B."/>
            <person name="Cichocki N."/>
            <person name="Clum A."/>
            <person name="Dockter R.B."/>
            <person name="Fauchery L."/>
            <person name="Guy J."/>
            <person name="Iotti M."/>
            <person name="Le Tacon F."/>
            <person name="Lindquist E.A."/>
            <person name="Lipzen A."/>
            <person name="Malagnac F."/>
            <person name="Mello A."/>
            <person name="Molinier V."/>
            <person name="Miyauchi S."/>
            <person name="Poulain J."/>
            <person name="Riccioni C."/>
            <person name="Rubini A."/>
            <person name="Sitrit Y."/>
            <person name="Splivallo R."/>
            <person name="Traeger S."/>
            <person name="Wang M."/>
            <person name="Zifcakova L."/>
            <person name="Wipf D."/>
            <person name="Zambonelli A."/>
            <person name="Paolocci F."/>
            <person name="Nowrousian M."/>
            <person name="Ottonello S."/>
            <person name="Baldrian P."/>
            <person name="Spatafora J.W."/>
            <person name="Henrissat B."/>
            <person name="Nagy L.G."/>
            <person name="Aury J.M."/>
            <person name="Wincker P."/>
            <person name="Grigoriev I.V."/>
            <person name="Bonfante P."/>
            <person name="Martin F.M."/>
        </authorList>
    </citation>
    <scope>NUCLEOTIDE SEQUENCE [LARGE SCALE GENOMIC DNA]</scope>
    <source>
        <strain evidence="13 14">CCBAS932</strain>
    </source>
</reference>
<dbReference type="GO" id="GO:0006271">
    <property type="term" value="P:DNA strand elongation involved in DNA replication"/>
    <property type="evidence" value="ECO:0007669"/>
    <property type="project" value="UniProtKB-ARBA"/>
</dbReference>
<keyword evidence="9 10" id="KW-0539">Nucleus</keyword>
<dbReference type="PROSITE" id="PS50172">
    <property type="entry name" value="BRCT"/>
    <property type="match status" value="1"/>
</dbReference>
<proteinExistence type="inferred from homology"/>
<dbReference type="CDD" id="cd00009">
    <property type="entry name" value="AAA"/>
    <property type="match status" value="1"/>
</dbReference>
<dbReference type="PANTHER" id="PTHR23389">
    <property type="entry name" value="CHROMOSOME TRANSMISSION FIDELITY FACTOR 18"/>
    <property type="match status" value="1"/>
</dbReference>
<sequence length="1024" mass="114868">MPDIRSFFAPKGGSQTSLNDKAKSTSTPAKKKAAARKRRVVDSDDDDEEPLKKTTQKIALPKTTAKSAKKEEKLEPTTTSDYFKSNGKNKIVRTAPVRPKKVKPEVNPEENYIDDDDDIDLGIFADQFKKHEDDYQEEKRDDEMEDLVPDAEQKDEEKEDEKAEATKPKRKPAASSSKRKKLPSDDEDEEVVMKPRRKPTIRTKKRSLPSEDEEEEEEVEEEDEKLKPKAKKPVAKKTRAPAPKKKKEEHIEDEEVRKILDSVPTVRAPSPPPRSGEEKKFNFRDFKQRAGPVAQGTVEMPEGEENCLTGLTFVFTGVLGSLSREDGQQLVKKYGGKITGAPSKKTSYVVLGDDAGPKKLETIRQHGLKTIGEEGLFHLIRTLPANGGDHAAAKANEAKKAIEETKIREMAKEMDKATKSKGKEAALKEADQLWTVKYAPTQINQICGNKGQVEKLQKWLRNWPKNLKSGFKKRGEDGNGIFRVAMIHGPPGIGKTSAAHLVARLEGYDVVETNASDTRSKKLMEETLRGVLDNRSLMGYFAGDKQKVDASKQKLVMIMDEVDGMSAGDRGGVGQLASLCRKTQIPIICICNERKLQKMKPFNNVTFDMPFRRPNVNEVRSRIMSIAYREGIKLPGNVIDQLVEGTHSDIRQIINMLSTYSTTQSSMSFEESKDLAKSWEKHVILKPWDIAQKLLSTEMFNPNSKKTLNDKIELYFNDHEFSYLMIQENYLKTNPARAGNFRGRERTLKLLELADNAAESISDGDLVDALIHGPQQQWSLMPVHGMFSTVKPSSYMYGGYGGSQYSFTQWLGMNSKQGKLVRYVKEIQSHIRLRASGDRHEVRQNYIPTLHNLIVRRLESEGKDVIPDIIQLMDDYFLTKEDWDAIVELGVGPMADSSLNISSQTKSSFTRLYNQMSHPMPFMKATSDFAPKAVKKEVPDIEDAIVESEDEGAIGEEDAEAKMAEDDSMDISKDKYVKVPKKVTGKGKGKTSEDEKPKTTRSKPAAKSKASSGVSTKGRGKARK</sequence>
<feature type="region of interest" description="Disordered" evidence="11">
    <location>
        <begin position="1"/>
        <end position="282"/>
    </location>
</feature>
<dbReference type="PIRSF" id="PIRSF036578">
    <property type="entry name" value="RFC1"/>
    <property type="match status" value="1"/>
</dbReference>
<dbReference type="AlphaFoldDB" id="A0A3N4KVX7"/>
<dbReference type="InterPro" id="IPR001357">
    <property type="entry name" value="BRCT_dom"/>
</dbReference>
<feature type="compositionally biased region" description="Basic residues" evidence="11">
    <location>
        <begin position="194"/>
        <end position="207"/>
    </location>
</feature>
<dbReference type="CDD" id="cd17752">
    <property type="entry name" value="BRCT_RFC1"/>
    <property type="match status" value="1"/>
</dbReference>
<comment type="similarity">
    <text evidence="2 10">Belongs to the activator 1 large subunit family.</text>
</comment>
<dbReference type="InterPro" id="IPR012178">
    <property type="entry name" value="RFC1"/>
</dbReference>
<feature type="region of interest" description="Disordered" evidence="11">
    <location>
        <begin position="945"/>
        <end position="1024"/>
    </location>
</feature>
<dbReference type="Gene3D" id="3.40.50.10190">
    <property type="entry name" value="BRCT domain"/>
    <property type="match status" value="1"/>
</dbReference>
<evidence type="ECO:0000256" key="10">
    <source>
        <dbReference type="PIRNR" id="PIRNR036578"/>
    </source>
</evidence>
<feature type="compositionally biased region" description="Basic residues" evidence="11">
    <location>
        <begin position="168"/>
        <end position="181"/>
    </location>
</feature>
<dbReference type="SMART" id="SM00382">
    <property type="entry name" value="AAA"/>
    <property type="match status" value="1"/>
</dbReference>
<keyword evidence="14" id="KW-1185">Reference proteome</keyword>
<comment type="subcellular location">
    <subcellularLocation>
        <location evidence="1 10">Nucleus</location>
    </subcellularLocation>
</comment>
<dbReference type="InterPro" id="IPR013725">
    <property type="entry name" value="DNA_replication_fac_RFC1_C"/>
</dbReference>
<dbReference type="OrthoDB" id="446168at2759"/>
<dbReference type="GO" id="GO:0006281">
    <property type="term" value="P:DNA repair"/>
    <property type="evidence" value="ECO:0007669"/>
    <property type="project" value="InterPro"/>
</dbReference>
<evidence type="ECO:0000256" key="9">
    <source>
        <dbReference type="ARBA" id="ARBA00023242"/>
    </source>
</evidence>
<evidence type="ECO:0000256" key="4">
    <source>
        <dbReference type="ARBA" id="ARBA00022553"/>
    </source>
</evidence>
<evidence type="ECO:0000256" key="1">
    <source>
        <dbReference type="ARBA" id="ARBA00004123"/>
    </source>
</evidence>
<evidence type="ECO:0000256" key="6">
    <source>
        <dbReference type="ARBA" id="ARBA00022741"/>
    </source>
</evidence>
<dbReference type="FunCoup" id="A0A3N4KVX7">
    <property type="interactions" value="1017"/>
</dbReference>
<feature type="compositionally biased region" description="Basic residues" evidence="11">
    <location>
        <begin position="978"/>
        <end position="989"/>
    </location>
</feature>
<dbReference type="FunFam" id="1.10.8.60:FF:000021">
    <property type="entry name" value="Replication factor C subunit 1"/>
    <property type="match status" value="1"/>
</dbReference>
<name>A0A3N4KVX7_9PEZI</name>
<dbReference type="Gene3D" id="1.20.272.10">
    <property type="match status" value="1"/>
</dbReference>
<organism evidence="13 14">
    <name type="scientific">Morchella conica CCBAS932</name>
    <dbReference type="NCBI Taxonomy" id="1392247"/>
    <lineage>
        <taxon>Eukaryota</taxon>
        <taxon>Fungi</taxon>
        <taxon>Dikarya</taxon>
        <taxon>Ascomycota</taxon>
        <taxon>Pezizomycotina</taxon>
        <taxon>Pezizomycetes</taxon>
        <taxon>Pezizales</taxon>
        <taxon>Morchellaceae</taxon>
        <taxon>Morchella</taxon>
    </lineage>
</organism>
<dbReference type="FunFam" id="3.40.50.300:FF:000395">
    <property type="entry name" value="Replication factor C subunit 1"/>
    <property type="match status" value="1"/>
</dbReference>
<evidence type="ECO:0000256" key="5">
    <source>
        <dbReference type="ARBA" id="ARBA00022705"/>
    </source>
</evidence>
<dbReference type="Pfam" id="PF00533">
    <property type="entry name" value="BRCT"/>
    <property type="match status" value="1"/>
</dbReference>
<keyword evidence="7 10" id="KW-0067">ATP-binding</keyword>
<evidence type="ECO:0000256" key="8">
    <source>
        <dbReference type="ARBA" id="ARBA00023125"/>
    </source>
</evidence>
<dbReference type="InterPro" id="IPR047854">
    <property type="entry name" value="RFC_lid"/>
</dbReference>
<evidence type="ECO:0000256" key="11">
    <source>
        <dbReference type="SAM" id="MobiDB-lite"/>
    </source>
</evidence>